<dbReference type="Pfam" id="PF13401">
    <property type="entry name" value="AAA_22"/>
    <property type="match status" value="1"/>
</dbReference>
<sequence length="1050" mass="111575">MRIELTFLSGVALSGREIQGARSRALLALLAGELRAGVSASALVAGIWLDAMPENPSKALQVLVSRTRSQLGAELIASTSNGYRLNLVPEQVDSAALEIRAAAAQRHARSGDHLATLDQAEAGLALWDGSVEEYPDLDDPVIALRASRAPAYRALLRLRALALSRTGRYAEAVEPLTDIAAGAPRDEEVLAELLRAEGATAGSATALIRYDRYRRALRDEMGADPGAALRAVHRELLRSSEPAVREGIRHDPNPLLGRSDDIATVTALLRSARVVSIVGPGGLGKTRLAHAIGQAAEQRTIHLIELAAIGNDDTVAATVAGALGTGATSPAGSGKGLVSGIAEALGSGPALLILDNCEQVRSGVAELVSALVSLTGELRVLITSRAALGLSSEAVHTLPGLPPGTAAELFAQRARAVRPDIDLPPAEVAALCAHLDGLPLAIELAAARVRVLTVADVSRRLIDRFALLRGGSRDAPLRHRTLHAVVDWSWNLLDEQGRAAMRMLSVFPAGFTAEAGNRLCGGELDDTLDLLEHLVDQSLIQVVEVASGTRFRMLETVREFAAARRAEAGEEDRARTEFLAWARDFGIGRNASAFTGLADPAGLRAEQDNLARALRIGLDRADGPTVAAVWATLGAWWYAGAQYSRIAESARECAWVLSHFRPGPELVEVTRTAAVVCALSGATQGGFELRSLLVLRRLPSTLPDTPVRAMAAIVTAVPLLSTDPGALDERCASPYPLLAGIAGLVASFRAEQFGDRDTALTATERVLTVLDGSPQRADSVWLRYQAHCRIGKLALLSERAEQASTHCEYALGLIENVGPRPDRNDLMVAMAMAALQLGDVDTAQRWLSRVPDPADPFAHPYTLVANAEIRLARGDIEDGLWRWREIAGLLSHPANPFYRPDPRGVQVWALESLSAIVLAHAYHSRLDLVDELVADLPRQVIALLEQPAAQPGGFLAELTACGAGLLALAQVQISRDQPAVGARMVALAERLDPPRQIHPTMSSNRTRASAENADKAAYVEAVSTYAALDVAGVRAEALDTVRDGLGLAVQ</sequence>
<dbReference type="Pfam" id="PF03704">
    <property type="entry name" value="BTAD"/>
    <property type="match status" value="1"/>
</dbReference>
<protein>
    <submittedName>
        <fullName evidence="2">AfsR/SARP family transcriptional regulator</fullName>
    </submittedName>
</protein>
<dbReference type="SUPFAM" id="SSF52540">
    <property type="entry name" value="P-loop containing nucleoside triphosphate hydrolases"/>
    <property type="match status" value="1"/>
</dbReference>
<evidence type="ECO:0000259" key="1">
    <source>
        <dbReference type="SMART" id="SM01043"/>
    </source>
</evidence>
<dbReference type="RefSeq" id="WP_195035966.1">
    <property type="nucleotide sequence ID" value="NZ_JADLRE010000030.1"/>
</dbReference>
<organism evidence="2 3">
    <name type="scientific">Nocardia abscessus</name>
    <dbReference type="NCBI Taxonomy" id="120957"/>
    <lineage>
        <taxon>Bacteria</taxon>
        <taxon>Bacillati</taxon>
        <taxon>Actinomycetota</taxon>
        <taxon>Actinomycetes</taxon>
        <taxon>Mycobacteriales</taxon>
        <taxon>Nocardiaceae</taxon>
        <taxon>Nocardia</taxon>
    </lineage>
</organism>
<accession>A0ABS0CFI5</accession>
<dbReference type="PRINTS" id="PR00364">
    <property type="entry name" value="DISEASERSIST"/>
</dbReference>
<dbReference type="InterPro" id="IPR027417">
    <property type="entry name" value="P-loop_NTPase"/>
</dbReference>
<dbReference type="PANTHER" id="PTHR47691:SF3">
    <property type="entry name" value="HTH-TYPE TRANSCRIPTIONAL REGULATOR RV0890C-RELATED"/>
    <property type="match status" value="1"/>
</dbReference>
<dbReference type="InterPro" id="IPR011990">
    <property type="entry name" value="TPR-like_helical_dom_sf"/>
</dbReference>
<reference evidence="2 3" key="1">
    <citation type="submission" date="2020-10" db="EMBL/GenBank/DDBJ databases">
        <title>Identification of Nocardia species via Next-generation sequencing and recognition of intraspecies genetic diversity.</title>
        <authorList>
            <person name="Li P."/>
            <person name="Li P."/>
            <person name="Lu B."/>
        </authorList>
    </citation>
    <scope>NUCLEOTIDE SEQUENCE [LARGE SCALE GENOMIC DNA]</scope>
    <source>
        <strain evidence="2 3">N-11</strain>
    </source>
</reference>
<dbReference type="SMART" id="SM01043">
    <property type="entry name" value="BTAD"/>
    <property type="match status" value="1"/>
</dbReference>
<proteinExistence type="predicted"/>
<comment type="caution">
    <text evidence="2">The sequence shown here is derived from an EMBL/GenBank/DDBJ whole genome shotgun (WGS) entry which is preliminary data.</text>
</comment>
<dbReference type="EMBL" id="JADLRE010000030">
    <property type="protein sequence ID" value="MBF6229102.1"/>
    <property type="molecule type" value="Genomic_DNA"/>
</dbReference>
<dbReference type="InterPro" id="IPR005158">
    <property type="entry name" value="BTAD"/>
</dbReference>
<dbReference type="InterPro" id="IPR036388">
    <property type="entry name" value="WH-like_DNA-bd_sf"/>
</dbReference>
<dbReference type="SUPFAM" id="SSF48452">
    <property type="entry name" value="TPR-like"/>
    <property type="match status" value="2"/>
</dbReference>
<feature type="domain" description="Bacterial transcriptional activator" evidence="1">
    <location>
        <begin position="92"/>
        <end position="237"/>
    </location>
</feature>
<dbReference type="Gene3D" id="3.40.50.300">
    <property type="entry name" value="P-loop containing nucleotide triphosphate hydrolases"/>
    <property type="match status" value="1"/>
</dbReference>
<dbReference type="Pfam" id="PF25872">
    <property type="entry name" value="HTH_77"/>
    <property type="match status" value="1"/>
</dbReference>
<dbReference type="InterPro" id="IPR049945">
    <property type="entry name" value="AAA_22"/>
</dbReference>
<dbReference type="Proteomes" id="UP000807309">
    <property type="component" value="Unassembled WGS sequence"/>
</dbReference>
<dbReference type="Gene3D" id="1.25.40.10">
    <property type="entry name" value="Tetratricopeptide repeat domain"/>
    <property type="match status" value="2"/>
</dbReference>
<keyword evidence="3" id="KW-1185">Reference proteome</keyword>
<evidence type="ECO:0000313" key="2">
    <source>
        <dbReference type="EMBL" id="MBF6229102.1"/>
    </source>
</evidence>
<evidence type="ECO:0000313" key="3">
    <source>
        <dbReference type="Proteomes" id="UP000807309"/>
    </source>
</evidence>
<dbReference type="InterPro" id="IPR058852">
    <property type="entry name" value="HTH_77"/>
</dbReference>
<name>A0ABS0CFI5_9NOCA</name>
<dbReference type="PANTHER" id="PTHR47691">
    <property type="entry name" value="REGULATOR-RELATED"/>
    <property type="match status" value="1"/>
</dbReference>
<gene>
    <name evidence="2" type="ORF">IU470_28920</name>
</gene>
<dbReference type="Gene3D" id="1.10.10.10">
    <property type="entry name" value="Winged helix-like DNA-binding domain superfamily/Winged helix DNA-binding domain"/>
    <property type="match status" value="1"/>
</dbReference>